<feature type="compositionally biased region" description="Low complexity" evidence="1">
    <location>
        <begin position="83"/>
        <end position="99"/>
    </location>
</feature>
<accession>A0A8R7U0U9</accession>
<evidence type="ECO:0000313" key="3">
    <source>
        <dbReference type="Proteomes" id="UP000015106"/>
    </source>
</evidence>
<dbReference type="Proteomes" id="UP000015106">
    <property type="component" value="Chromosome 3"/>
</dbReference>
<protein>
    <submittedName>
        <fullName evidence="2">Uncharacterized protein</fullName>
    </submittedName>
</protein>
<reference evidence="2" key="2">
    <citation type="submission" date="2018-03" db="EMBL/GenBank/DDBJ databases">
        <title>The Triticum urartu genome reveals the dynamic nature of wheat genome evolution.</title>
        <authorList>
            <person name="Ling H."/>
            <person name="Ma B."/>
            <person name="Shi X."/>
            <person name="Liu H."/>
            <person name="Dong L."/>
            <person name="Sun H."/>
            <person name="Cao Y."/>
            <person name="Gao Q."/>
            <person name="Zheng S."/>
            <person name="Li Y."/>
            <person name="Yu Y."/>
            <person name="Du H."/>
            <person name="Qi M."/>
            <person name="Li Y."/>
            <person name="Yu H."/>
            <person name="Cui Y."/>
            <person name="Wang N."/>
            <person name="Chen C."/>
            <person name="Wu H."/>
            <person name="Zhao Y."/>
            <person name="Zhang J."/>
            <person name="Li Y."/>
            <person name="Zhou W."/>
            <person name="Zhang B."/>
            <person name="Hu W."/>
            <person name="Eijk M."/>
            <person name="Tang J."/>
            <person name="Witsenboer H."/>
            <person name="Zhao S."/>
            <person name="Li Z."/>
            <person name="Zhang A."/>
            <person name="Wang D."/>
            <person name="Liang C."/>
        </authorList>
    </citation>
    <scope>NUCLEOTIDE SEQUENCE [LARGE SCALE GENOMIC DNA]</scope>
    <source>
        <strain evidence="2">cv. G1812</strain>
    </source>
</reference>
<keyword evidence="3" id="KW-1185">Reference proteome</keyword>
<feature type="region of interest" description="Disordered" evidence="1">
    <location>
        <begin position="78"/>
        <end position="107"/>
    </location>
</feature>
<dbReference type="EnsemblPlants" id="TuG1812G0300004597.01.T01">
    <property type="protein sequence ID" value="TuG1812G0300004597.01.T01.cds448288"/>
    <property type="gene ID" value="TuG1812G0300004597.01"/>
</dbReference>
<reference evidence="2" key="3">
    <citation type="submission" date="2022-06" db="UniProtKB">
        <authorList>
            <consortium name="EnsemblPlants"/>
        </authorList>
    </citation>
    <scope>IDENTIFICATION</scope>
</reference>
<organism evidence="2 3">
    <name type="scientific">Triticum urartu</name>
    <name type="common">Red wild einkorn</name>
    <name type="synonym">Crithodium urartu</name>
    <dbReference type="NCBI Taxonomy" id="4572"/>
    <lineage>
        <taxon>Eukaryota</taxon>
        <taxon>Viridiplantae</taxon>
        <taxon>Streptophyta</taxon>
        <taxon>Embryophyta</taxon>
        <taxon>Tracheophyta</taxon>
        <taxon>Spermatophyta</taxon>
        <taxon>Magnoliopsida</taxon>
        <taxon>Liliopsida</taxon>
        <taxon>Poales</taxon>
        <taxon>Poaceae</taxon>
        <taxon>BOP clade</taxon>
        <taxon>Pooideae</taxon>
        <taxon>Triticodae</taxon>
        <taxon>Triticeae</taxon>
        <taxon>Triticinae</taxon>
        <taxon>Triticum</taxon>
    </lineage>
</organism>
<evidence type="ECO:0000313" key="2">
    <source>
        <dbReference type="EnsemblPlants" id="TuG1812G0300004597.01.T01.cds448288"/>
    </source>
</evidence>
<dbReference type="AlphaFoldDB" id="A0A8R7U0U9"/>
<proteinExistence type="predicted"/>
<sequence length="107" mass="11350">MHACMQARGNRRINYLISTRRRRAEGRRSEVAGGGFGLPPLGDLSALGGVHAEAVETAATGAVHGEAVLLHARGGFHRSRGVAQQQEPQQGQAEQGHAQLVVPCARH</sequence>
<reference evidence="3" key="1">
    <citation type="journal article" date="2013" name="Nature">
        <title>Draft genome of the wheat A-genome progenitor Triticum urartu.</title>
        <authorList>
            <person name="Ling H.Q."/>
            <person name="Zhao S."/>
            <person name="Liu D."/>
            <person name="Wang J."/>
            <person name="Sun H."/>
            <person name="Zhang C."/>
            <person name="Fan H."/>
            <person name="Li D."/>
            <person name="Dong L."/>
            <person name="Tao Y."/>
            <person name="Gao C."/>
            <person name="Wu H."/>
            <person name="Li Y."/>
            <person name="Cui Y."/>
            <person name="Guo X."/>
            <person name="Zheng S."/>
            <person name="Wang B."/>
            <person name="Yu K."/>
            <person name="Liang Q."/>
            <person name="Yang W."/>
            <person name="Lou X."/>
            <person name="Chen J."/>
            <person name="Feng M."/>
            <person name="Jian J."/>
            <person name="Zhang X."/>
            <person name="Luo G."/>
            <person name="Jiang Y."/>
            <person name="Liu J."/>
            <person name="Wang Z."/>
            <person name="Sha Y."/>
            <person name="Zhang B."/>
            <person name="Wu H."/>
            <person name="Tang D."/>
            <person name="Shen Q."/>
            <person name="Xue P."/>
            <person name="Zou S."/>
            <person name="Wang X."/>
            <person name="Liu X."/>
            <person name="Wang F."/>
            <person name="Yang Y."/>
            <person name="An X."/>
            <person name="Dong Z."/>
            <person name="Zhang K."/>
            <person name="Zhang X."/>
            <person name="Luo M.C."/>
            <person name="Dvorak J."/>
            <person name="Tong Y."/>
            <person name="Wang J."/>
            <person name="Yang H."/>
            <person name="Li Z."/>
            <person name="Wang D."/>
            <person name="Zhang A."/>
            <person name="Wang J."/>
        </authorList>
    </citation>
    <scope>NUCLEOTIDE SEQUENCE</scope>
    <source>
        <strain evidence="3">cv. G1812</strain>
    </source>
</reference>
<name>A0A8R7U0U9_TRIUA</name>
<dbReference type="Gramene" id="TuG1812G0300004597.01.T01">
    <property type="protein sequence ID" value="TuG1812G0300004597.01.T01.cds448288"/>
    <property type="gene ID" value="TuG1812G0300004597.01"/>
</dbReference>
<evidence type="ECO:0000256" key="1">
    <source>
        <dbReference type="SAM" id="MobiDB-lite"/>
    </source>
</evidence>